<proteinExistence type="predicted"/>
<accession>A0A162DZE7</accession>
<comment type="caution">
    <text evidence="1">The sequence shown here is derived from an EMBL/GenBank/DDBJ whole genome shotgun (WGS) entry which is preliminary data.</text>
</comment>
<gene>
    <name evidence="1" type="ORF">A4G28_01655</name>
</gene>
<evidence type="ECO:0000313" key="1">
    <source>
        <dbReference type="EMBL" id="KZS60568.1"/>
    </source>
</evidence>
<keyword evidence="2" id="KW-1185">Reference proteome</keyword>
<name>A0A162DZE7_9MYCO</name>
<reference evidence="2" key="1">
    <citation type="submission" date="2016-04" db="EMBL/GenBank/DDBJ databases">
        <authorList>
            <person name="Strapagiel D."/>
            <person name="Borowka P."/>
            <person name="Marciniak B."/>
            <person name="Bakula Z."/>
            <person name="Van Ingen J."/>
            <person name="Safianowska A."/>
            <person name="Dziadek J."/>
            <person name="Jagielski T."/>
        </authorList>
    </citation>
    <scope>NUCLEOTIDE SEQUENCE [LARGE SCALE GENOMIC DNA]</scope>
    <source>
        <strain evidence="2">1010001458</strain>
    </source>
</reference>
<protein>
    <submittedName>
        <fullName evidence="1">Uncharacterized protein</fullName>
    </submittedName>
</protein>
<organism evidence="1 2">
    <name type="scientific">Mycobacterium ostraviense</name>
    <dbReference type="NCBI Taxonomy" id="2738409"/>
    <lineage>
        <taxon>Bacteria</taxon>
        <taxon>Bacillati</taxon>
        <taxon>Actinomycetota</taxon>
        <taxon>Actinomycetes</taxon>
        <taxon>Mycobacteriales</taxon>
        <taxon>Mycobacteriaceae</taxon>
        <taxon>Mycobacterium</taxon>
    </lineage>
</organism>
<dbReference type="EMBL" id="LWCI01000124">
    <property type="protein sequence ID" value="KZS60568.1"/>
    <property type="molecule type" value="Genomic_DNA"/>
</dbReference>
<sequence length="74" mass="7831">MVDPAVGCAAMFSPSFPTAKVDGSIGDLPVADLHTDGVDDRRIHRLQRPVAPLGHLTDNLSVIREIVSVDTVAP</sequence>
<evidence type="ECO:0000313" key="2">
    <source>
        <dbReference type="Proteomes" id="UP000077342"/>
    </source>
</evidence>
<dbReference type="Proteomes" id="UP000077342">
    <property type="component" value="Unassembled WGS sequence"/>
</dbReference>
<dbReference type="AlphaFoldDB" id="A0A162DZE7"/>